<dbReference type="InterPro" id="IPR008977">
    <property type="entry name" value="PHM/PNGase_F_dom_sf"/>
</dbReference>
<protein>
    <recommendedName>
        <fullName evidence="4">peptidylglycine monooxygenase</fullName>
        <ecNumber evidence="4">1.14.17.3</ecNumber>
    </recommendedName>
</protein>
<evidence type="ECO:0000256" key="4">
    <source>
        <dbReference type="ARBA" id="ARBA00012689"/>
    </source>
</evidence>
<dbReference type="EC" id="1.14.17.3" evidence="4"/>
<feature type="domain" description="Copper type II ascorbate-dependent monooxygenase C-terminal" evidence="23">
    <location>
        <begin position="203"/>
        <end position="352"/>
    </location>
</feature>
<evidence type="ECO:0000256" key="19">
    <source>
        <dbReference type="ARBA" id="ARBA00048431"/>
    </source>
</evidence>
<dbReference type="Gene3D" id="2.60.120.310">
    <property type="entry name" value="Copper type II, ascorbate-dependent monooxygenase, N-terminal domain"/>
    <property type="match status" value="1"/>
</dbReference>
<dbReference type="GO" id="GO:0012505">
    <property type="term" value="C:endomembrane system"/>
    <property type="evidence" value="ECO:0007669"/>
    <property type="project" value="UniProtKB-SubCell"/>
</dbReference>
<evidence type="ECO:0000256" key="7">
    <source>
        <dbReference type="ARBA" id="ARBA00022723"/>
    </source>
</evidence>
<dbReference type="PANTHER" id="PTHR10680:SF14">
    <property type="entry name" value="PEPTIDYL-GLYCINE ALPHA-AMIDATING MONOOXYGENASE"/>
    <property type="match status" value="1"/>
</dbReference>
<evidence type="ECO:0000256" key="2">
    <source>
        <dbReference type="ARBA" id="ARBA00004613"/>
    </source>
</evidence>
<organism evidence="24 25">
    <name type="scientific">Cryptolaemus montrouzieri</name>
    <dbReference type="NCBI Taxonomy" id="559131"/>
    <lineage>
        <taxon>Eukaryota</taxon>
        <taxon>Metazoa</taxon>
        <taxon>Ecdysozoa</taxon>
        <taxon>Arthropoda</taxon>
        <taxon>Hexapoda</taxon>
        <taxon>Insecta</taxon>
        <taxon>Pterygota</taxon>
        <taxon>Neoptera</taxon>
        <taxon>Endopterygota</taxon>
        <taxon>Coleoptera</taxon>
        <taxon>Polyphaga</taxon>
        <taxon>Cucujiformia</taxon>
        <taxon>Coccinelloidea</taxon>
        <taxon>Coccinellidae</taxon>
        <taxon>Scymninae</taxon>
        <taxon>Scymnini</taxon>
        <taxon>Cryptolaemus</taxon>
    </lineage>
</organism>
<feature type="binding site" evidence="20">
    <location>
        <position position="243"/>
    </location>
    <ligand>
        <name>Cu(2+)</name>
        <dbReference type="ChEBI" id="CHEBI:29036"/>
        <label>1</label>
        <note>catalytic</note>
    </ligand>
</feature>
<feature type="disulfide bond" evidence="21">
    <location>
        <begin position="299"/>
        <end position="321"/>
    </location>
</feature>
<dbReference type="GO" id="GO:0031410">
    <property type="term" value="C:cytoplasmic vesicle"/>
    <property type="evidence" value="ECO:0007669"/>
    <property type="project" value="UniProtKB-SubCell"/>
</dbReference>
<evidence type="ECO:0000256" key="8">
    <source>
        <dbReference type="ARBA" id="ARBA00022729"/>
    </source>
</evidence>
<dbReference type="PANTHER" id="PTHR10680">
    <property type="entry name" value="PEPTIDYL-GLYCINE ALPHA-AMIDATING MONOOXYGENASE"/>
    <property type="match status" value="1"/>
</dbReference>
<dbReference type="SUPFAM" id="SSF49742">
    <property type="entry name" value="PHM/PNGase F"/>
    <property type="match status" value="2"/>
</dbReference>
<name>A0ABD2PGZ5_9CUCU</name>
<dbReference type="FunFam" id="2.60.120.310:FF:000005">
    <property type="entry name" value="Peptidylglycine alpha-hydroxylating monooxygenase"/>
    <property type="match status" value="1"/>
</dbReference>
<keyword evidence="13" id="KW-0503">Monooxygenase</keyword>
<evidence type="ECO:0000256" key="13">
    <source>
        <dbReference type="ARBA" id="ARBA00023033"/>
    </source>
</evidence>
<keyword evidence="10" id="KW-1133">Transmembrane helix</keyword>
<keyword evidence="9" id="KW-0862">Zinc</keyword>
<dbReference type="InterPro" id="IPR014784">
    <property type="entry name" value="Cu2_ascorb_mOase-like_C"/>
</dbReference>
<evidence type="ECO:0000256" key="9">
    <source>
        <dbReference type="ARBA" id="ARBA00022833"/>
    </source>
</evidence>
<reference evidence="24 25" key="1">
    <citation type="journal article" date="2021" name="BMC Biol.">
        <title>Horizontally acquired antibacterial genes associated with adaptive radiation of ladybird beetles.</title>
        <authorList>
            <person name="Li H.S."/>
            <person name="Tang X.F."/>
            <person name="Huang Y.H."/>
            <person name="Xu Z.Y."/>
            <person name="Chen M.L."/>
            <person name="Du X.Y."/>
            <person name="Qiu B.Y."/>
            <person name="Chen P.T."/>
            <person name="Zhang W."/>
            <person name="Slipinski A."/>
            <person name="Escalona H.E."/>
            <person name="Waterhouse R.M."/>
            <person name="Zwick A."/>
            <person name="Pang H."/>
        </authorList>
    </citation>
    <scope>NUCLEOTIDE SEQUENCE [LARGE SCALE GENOMIC DNA]</scope>
    <source>
        <strain evidence="24">SYSU2018</strain>
    </source>
</reference>
<keyword evidence="8" id="KW-0732">Signal</keyword>
<accession>A0ABD2PGZ5</accession>
<comment type="similarity">
    <text evidence="3">Belongs to the copper type II ascorbate-dependent monooxygenase family.</text>
</comment>
<feature type="disulfide bond" evidence="21">
    <location>
        <begin position="72"/>
        <end position="117"/>
    </location>
</feature>
<proteinExistence type="inferred from homology"/>
<dbReference type="EMBL" id="JABFTP020000186">
    <property type="protein sequence ID" value="KAL3289700.1"/>
    <property type="molecule type" value="Genomic_DNA"/>
</dbReference>
<dbReference type="InterPro" id="IPR036939">
    <property type="entry name" value="Cu2_ascorb_mOase_N_sf"/>
</dbReference>
<comment type="cofactor">
    <cofactor evidence="20">
        <name>Cu(2+)</name>
        <dbReference type="ChEBI" id="CHEBI:29036"/>
    </cofactor>
    <text evidence="20">Binds 2 Cu(2+) ions per subunit.</text>
</comment>
<feature type="binding site" evidence="20">
    <location>
        <position position="245"/>
    </location>
    <ligand>
        <name>Cu(2+)</name>
        <dbReference type="ChEBI" id="CHEBI:29036"/>
        <label>1</label>
        <note>catalytic</note>
    </ligand>
</feature>
<evidence type="ECO:0000256" key="3">
    <source>
        <dbReference type="ARBA" id="ARBA00010676"/>
    </source>
</evidence>
<keyword evidence="25" id="KW-1185">Reference proteome</keyword>
<evidence type="ECO:0000313" key="25">
    <source>
        <dbReference type="Proteomes" id="UP001516400"/>
    </source>
</evidence>
<feature type="binding site" evidence="20">
    <location>
        <position position="99"/>
    </location>
    <ligand>
        <name>Cu(2+)</name>
        <dbReference type="ChEBI" id="CHEBI:29036"/>
        <label>1</label>
        <note>catalytic</note>
    </ligand>
</feature>
<dbReference type="InterPro" id="IPR024548">
    <property type="entry name" value="Cu2_monoox_C"/>
</dbReference>
<evidence type="ECO:0000256" key="20">
    <source>
        <dbReference type="PIRSR" id="PIRSR600720-2"/>
    </source>
</evidence>
<evidence type="ECO:0000256" key="18">
    <source>
        <dbReference type="ARBA" id="ARBA00037847"/>
    </source>
</evidence>
<dbReference type="Proteomes" id="UP001516400">
    <property type="component" value="Unassembled WGS sequence"/>
</dbReference>
<feature type="domain" description="Copper type II ascorbate-dependent monooxygenase N-terminal" evidence="22">
    <location>
        <begin position="55"/>
        <end position="180"/>
    </location>
</feature>
<evidence type="ECO:0000256" key="15">
    <source>
        <dbReference type="ARBA" id="ARBA00023157"/>
    </source>
</evidence>
<feature type="binding site" evidence="20">
    <location>
        <position position="176"/>
    </location>
    <ligand>
        <name>Cu(2+)</name>
        <dbReference type="ChEBI" id="CHEBI:29036"/>
        <label>1</label>
        <note>catalytic</note>
    </ligand>
</feature>
<dbReference type="Pfam" id="PF03712">
    <property type="entry name" value="Cu2_monoox_C"/>
    <property type="match status" value="1"/>
</dbReference>
<keyword evidence="14" id="KW-0472">Membrane</keyword>
<dbReference type="InterPro" id="IPR014783">
    <property type="entry name" value="Cu2_ascorb_mOase_CS-2"/>
</dbReference>
<evidence type="ECO:0000313" key="24">
    <source>
        <dbReference type="EMBL" id="KAL3289700.1"/>
    </source>
</evidence>
<comment type="caution">
    <text evidence="24">The sequence shown here is derived from an EMBL/GenBank/DDBJ whole genome shotgun (WGS) entry which is preliminary data.</text>
</comment>
<evidence type="ECO:0000256" key="5">
    <source>
        <dbReference type="ARBA" id="ARBA00022525"/>
    </source>
</evidence>
<evidence type="ECO:0000256" key="17">
    <source>
        <dbReference type="ARBA" id="ARBA00023329"/>
    </source>
</evidence>
<keyword evidence="7 20" id="KW-0479">Metal-binding</keyword>
<keyword evidence="12 20" id="KW-0186">Copper</keyword>
<dbReference type="PROSITE" id="PS00085">
    <property type="entry name" value="CU2_MONOOXYGENASE_2"/>
    <property type="match status" value="1"/>
</dbReference>
<evidence type="ECO:0000259" key="23">
    <source>
        <dbReference type="Pfam" id="PF03712"/>
    </source>
</evidence>
<dbReference type="GO" id="GO:0004504">
    <property type="term" value="F:peptidylglycine monooxygenase activity"/>
    <property type="evidence" value="ECO:0007669"/>
    <property type="project" value="UniProtKB-EC"/>
</dbReference>
<comment type="subcellular location">
    <subcellularLocation>
        <location evidence="1">Cytoplasmic vesicle</location>
    </subcellularLocation>
    <subcellularLocation>
        <location evidence="18">Endomembrane system</location>
        <topology evidence="18">Single-pass membrane protein</topology>
    </subcellularLocation>
    <subcellularLocation>
        <location evidence="2">Secreted</location>
    </subcellularLocation>
</comment>
<comment type="catalytic activity">
    <reaction evidence="19">
        <text>a [peptide]-C-terminal glycine + 2 L-ascorbate + O2 = a [peptide]-C-terminal (2S)-2-hydroxyglycine + 2 monodehydro-L-ascorbate radical + H2O</text>
        <dbReference type="Rhea" id="RHEA:21452"/>
        <dbReference type="Rhea" id="RHEA-COMP:13486"/>
        <dbReference type="Rhea" id="RHEA-COMP:15321"/>
        <dbReference type="ChEBI" id="CHEBI:15377"/>
        <dbReference type="ChEBI" id="CHEBI:15379"/>
        <dbReference type="ChEBI" id="CHEBI:38290"/>
        <dbReference type="ChEBI" id="CHEBI:59513"/>
        <dbReference type="ChEBI" id="CHEBI:137000"/>
        <dbReference type="ChEBI" id="CHEBI:142768"/>
        <dbReference type="EC" id="1.14.17.3"/>
    </reaction>
</comment>
<evidence type="ECO:0000256" key="14">
    <source>
        <dbReference type="ARBA" id="ARBA00023136"/>
    </source>
</evidence>
<gene>
    <name evidence="24" type="ORF">HHI36_023100</name>
</gene>
<sequence length="377" mass="42923">MAVSDRFYWEIDVTGTTKWKIDFYGVRDMKGKHMLQILVVFGFVTLSCSSDVQKFSLLMPDVQPDRDELYLCTPAKIVPKKNFYIVGFEPNATMDRVHHMILFGCTTPGNDDPYWDCGEMSMERGKNSLKESPPCSSGTHVIYAWARNAKSLTLPEGVGFQVGENTAINYLVIQIHYSHKLPENVRDSSGLTVVYTETPLNKLAGVILLGTGGEIPPKSLTHLEVDCTINEGKTIHPFAYRVHTHSLGRVVAGYTIHRDENGKDHWKLLGKRDPMTPQMFYPVFNKSPIGPEQRLAARCTMDSSSRESYTYVGPTNQNEMCNFYLMYYVENSSPLDRKYCMSEGPPIYFWKRNDKLNHIPNFEASTLYDRPQLIQAK</sequence>
<keyword evidence="17" id="KW-0968">Cytoplasmic vesicle</keyword>
<dbReference type="Gene3D" id="2.60.120.230">
    <property type="match status" value="1"/>
</dbReference>
<dbReference type="InterPro" id="IPR000323">
    <property type="entry name" value="Cu2_ascorb_mOase_N"/>
</dbReference>
<feature type="binding site" evidence="20">
    <location>
        <position position="320"/>
    </location>
    <ligand>
        <name>Cu(2+)</name>
        <dbReference type="ChEBI" id="CHEBI:29036"/>
        <label>1</label>
        <note>catalytic</note>
    </ligand>
</feature>
<keyword evidence="11" id="KW-0560">Oxidoreductase</keyword>
<dbReference type="AlphaFoldDB" id="A0ABD2PGZ5"/>
<feature type="binding site" evidence="20">
    <location>
        <position position="98"/>
    </location>
    <ligand>
        <name>Cu(2+)</name>
        <dbReference type="ChEBI" id="CHEBI:29036"/>
        <label>1</label>
        <note>catalytic</note>
    </ligand>
</feature>
<dbReference type="GO" id="GO:0005576">
    <property type="term" value="C:extracellular region"/>
    <property type="evidence" value="ECO:0007669"/>
    <property type="project" value="UniProtKB-SubCell"/>
</dbReference>
<feature type="disulfide bond" evidence="21">
    <location>
        <begin position="105"/>
        <end position="135"/>
    </location>
</feature>
<dbReference type="InterPro" id="IPR020611">
    <property type="entry name" value="Cu2_ascorb_mOase_CS-1"/>
</dbReference>
<evidence type="ECO:0000256" key="6">
    <source>
        <dbReference type="ARBA" id="ARBA00022692"/>
    </source>
</evidence>
<feature type="disulfide bond" evidence="21">
    <location>
        <begin position="227"/>
        <end position="340"/>
    </location>
</feature>
<evidence type="ECO:0000256" key="21">
    <source>
        <dbReference type="PIRSR" id="PIRSR600720-3"/>
    </source>
</evidence>
<keyword evidence="5" id="KW-0964">Secreted</keyword>
<dbReference type="PROSITE" id="PS00084">
    <property type="entry name" value="CU2_MONOOXYGENASE_1"/>
    <property type="match status" value="1"/>
</dbReference>
<dbReference type="InterPro" id="IPR000720">
    <property type="entry name" value="PHM/PAL"/>
</dbReference>
<dbReference type="PRINTS" id="PR00790">
    <property type="entry name" value="PAMONOXGNASE"/>
</dbReference>
<keyword evidence="6" id="KW-0812">Transmembrane</keyword>
<dbReference type="Pfam" id="PF01082">
    <property type="entry name" value="Cu2_monooxygen"/>
    <property type="match status" value="1"/>
</dbReference>
<evidence type="ECO:0000256" key="16">
    <source>
        <dbReference type="ARBA" id="ARBA00023180"/>
    </source>
</evidence>
<keyword evidence="15 21" id="KW-1015">Disulfide bond</keyword>
<evidence type="ECO:0000256" key="12">
    <source>
        <dbReference type="ARBA" id="ARBA00023008"/>
    </source>
</evidence>
<evidence type="ECO:0000256" key="10">
    <source>
        <dbReference type="ARBA" id="ARBA00022989"/>
    </source>
</evidence>
<dbReference type="GO" id="GO:0046872">
    <property type="term" value="F:metal ion binding"/>
    <property type="evidence" value="ECO:0007669"/>
    <property type="project" value="UniProtKB-KW"/>
</dbReference>
<evidence type="ECO:0000256" key="1">
    <source>
        <dbReference type="ARBA" id="ARBA00004541"/>
    </source>
</evidence>
<evidence type="ECO:0000259" key="22">
    <source>
        <dbReference type="Pfam" id="PF01082"/>
    </source>
</evidence>
<evidence type="ECO:0000256" key="11">
    <source>
        <dbReference type="ARBA" id="ARBA00023002"/>
    </source>
</evidence>
<keyword evidence="16" id="KW-0325">Glycoprotein</keyword>